<dbReference type="GO" id="GO:0000155">
    <property type="term" value="F:phosphorelay sensor kinase activity"/>
    <property type="evidence" value="ECO:0007669"/>
    <property type="project" value="InterPro"/>
</dbReference>
<dbReference type="PROSITE" id="PS50109">
    <property type="entry name" value="HIS_KIN"/>
    <property type="match status" value="1"/>
</dbReference>
<dbReference type="InterPro" id="IPR003594">
    <property type="entry name" value="HATPase_dom"/>
</dbReference>
<protein>
    <recommendedName>
        <fullName evidence="2">histidine kinase</fullName>
        <ecNumber evidence="2">2.7.13.3</ecNumber>
    </recommendedName>
</protein>
<keyword evidence="8" id="KW-0902">Two-component regulatory system</keyword>
<comment type="catalytic activity">
    <reaction evidence="1">
        <text>ATP + protein L-histidine = ADP + protein N-phospho-L-histidine.</text>
        <dbReference type="EC" id="2.7.13.3"/>
    </reaction>
</comment>
<keyword evidence="7" id="KW-0067">ATP-binding</keyword>
<dbReference type="GO" id="GO:0005524">
    <property type="term" value="F:ATP binding"/>
    <property type="evidence" value="ECO:0007669"/>
    <property type="project" value="UniProtKB-KW"/>
</dbReference>
<sequence length="929" mass="94954">MSALLKPGYLDAPRALPSAAAAALAVLGSALDDAVFGLAGDGRVVLANPAAELLLDRPAEALVGQPLDAALRGARFGSAVLALSEALAAPLPPGTGANRRFTVHDAQGRPGSAWHVVRLPAPLPLHEGTPVAAGSRAALETVVVVRSLAGAPAVGPAGPAVSRPEAETLAAVARELAQAGGDVTAALEQLSVGALALLAVEGACVVLLDDGQGVVGAAAGTLAPLRGHATELMAPPSLFAEAVTERRLLIVNAATRDPRVDPRYGHAFGMRQVLVAPLLIEGEVAAVLCAVNTARGAFSDSDGALAQRLADHGALALRNARLVRSAERAARHARLLADAGRALAQHVTPHSFFPALAQLVGDALAVCGFRILMADRGTRQVDHLYAGGTGHALPPQDDPRFWTSLGGRVVLSGAPAFASDLAAVGLRPEDAEYAGAAVAAGVRSAAFLPLTIDGEVRGLLALHFPAPRPFEVDERALLLDLAAQIAVAVRNVSLLDALRRAHARAEGAAAVARAALFAPDGAEGAAAILAALAPLVPCDGLAVSVADAERGALRCLGATGALAALRGVASPDALPAEREAGADAPLALAQARPAWVAAGAAPLSAVLVPLVAHGRVIGDVCAVSPPGVPLGDGALETLRFLAPTAALAVDVLLLDERAQHQHAEERRWAEQLRQAEKLAALGELVAGVAHEINNPLTGISAFAELLLEDGLSPEQRESARLIKREADRAVGVVRDLLAFSRKTEPEHLPLQLDALLEHVLRMRGYALRAGGVALSLDIAPQLPPVRGDEAKLQQVLLNLLLNAEYALRDATDPRLTVRARVAGPADGLVDEGVVIEVTDTGVGIPPDALARIFEPFYTTKPPGEGTGLGLSVSYGIVQAHGGDITVRSAPGEGTTFAVALPAVPPAPAGPALLDFPEEAPASALAVRSR</sequence>
<dbReference type="PANTHER" id="PTHR43065">
    <property type="entry name" value="SENSOR HISTIDINE KINASE"/>
    <property type="match status" value="1"/>
</dbReference>
<keyword evidence="4" id="KW-0808">Transferase</keyword>
<dbReference type="Gene3D" id="3.30.565.10">
    <property type="entry name" value="Histidine kinase-like ATPase, C-terminal domain"/>
    <property type="match status" value="1"/>
</dbReference>
<evidence type="ECO:0000313" key="11">
    <source>
        <dbReference type="Proteomes" id="UP001161325"/>
    </source>
</evidence>
<dbReference type="PRINTS" id="PR00344">
    <property type="entry name" value="BCTRLSENSOR"/>
</dbReference>
<dbReference type="InterPro" id="IPR000014">
    <property type="entry name" value="PAS"/>
</dbReference>
<dbReference type="InterPro" id="IPR003661">
    <property type="entry name" value="HisK_dim/P_dom"/>
</dbReference>
<dbReference type="EMBL" id="BRXS01000003">
    <property type="protein sequence ID" value="GLC25578.1"/>
    <property type="molecule type" value="Genomic_DNA"/>
</dbReference>
<dbReference type="InterPro" id="IPR005467">
    <property type="entry name" value="His_kinase_dom"/>
</dbReference>
<dbReference type="GO" id="GO:0006355">
    <property type="term" value="P:regulation of DNA-templated transcription"/>
    <property type="evidence" value="ECO:0007669"/>
    <property type="project" value="InterPro"/>
</dbReference>
<dbReference type="Pfam" id="PF00512">
    <property type="entry name" value="HisKA"/>
    <property type="match status" value="1"/>
</dbReference>
<dbReference type="EC" id="2.7.13.3" evidence="2"/>
<keyword evidence="5" id="KW-0547">Nucleotide-binding</keyword>
<dbReference type="InterPro" id="IPR036890">
    <property type="entry name" value="HATPase_C_sf"/>
</dbReference>
<evidence type="ECO:0000256" key="5">
    <source>
        <dbReference type="ARBA" id="ARBA00022741"/>
    </source>
</evidence>
<dbReference type="CDD" id="cd00130">
    <property type="entry name" value="PAS"/>
    <property type="match status" value="1"/>
</dbReference>
<evidence type="ECO:0000256" key="6">
    <source>
        <dbReference type="ARBA" id="ARBA00022777"/>
    </source>
</evidence>
<dbReference type="InterPro" id="IPR003018">
    <property type="entry name" value="GAF"/>
</dbReference>
<dbReference type="Pfam" id="PF00989">
    <property type="entry name" value="PAS"/>
    <property type="match status" value="1"/>
</dbReference>
<feature type="domain" description="Histidine kinase" evidence="9">
    <location>
        <begin position="687"/>
        <end position="904"/>
    </location>
</feature>
<dbReference type="SMART" id="SM00091">
    <property type="entry name" value="PAS"/>
    <property type="match status" value="1"/>
</dbReference>
<dbReference type="SMART" id="SM00387">
    <property type="entry name" value="HATPase_c"/>
    <property type="match status" value="1"/>
</dbReference>
<comment type="caution">
    <text evidence="10">The sequence shown here is derived from an EMBL/GenBank/DDBJ whole genome shotgun (WGS) entry which is preliminary data.</text>
</comment>
<dbReference type="InterPro" id="IPR036097">
    <property type="entry name" value="HisK_dim/P_sf"/>
</dbReference>
<dbReference type="Pfam" id="PF02518">
    <property type="entry name" value="HATPase_c"/>
    <property type="match status" value="1"/>
</dbReference>
<dbReference type="SUPFAM" id="SSF55781">
    <property type="entry name" value="GAF domain-like"/>
    <property type="match status" value="3"/>
</dbReference>
<evidence type="ECO:0000256" key="3">
    <source>
        <dbReference type="ARBA" id="ARBA00022553"/>
    </source>
</evidence>
<keyword evidence="11" id="KW-1185">Reference proteome</keyword>
<dbReference type="InterPro" id="IPR013767">
    <property type="entry name" value="PAS_fold"/>
</dbReference>
<proteinExistence type="predicted"/>
<name>A0AA37QF08_9BACT</name>
<dbReference type="RefSeq" id="WP_284350032.1">
    <property type="nucleotide sequence ID" value="NZ_BRXS01000003.1"/>
</dbReference>
<dbReference type="Proteomes" id="UP001161325">
    <property type="component" value="Unassembled WGS sequence"/>
</dbReference>
<dbReference type="Gene3D" id="3.30.450.20">
    <property type="entry name" value="PAS domain"/>
    <property type="match status" value="1"/>
</dbReference>
<dbReference type="InterPro" id="IPR029016">
    <property type="entry name" value="GAF-like_dom_sf"/>
</dbReference>
<dbReference type="AlphaFoldDB" id="A0AA37QF08"/>
<dbReference type="Pfam" id="PF01590">
    <property type="entry name" value="GAF"/>
    <property type="match status" value="1"/>
</dbReference>
<evidence type="ECO:0000256" key="4">
    <source>
        <dbReference type="ARBA" id="ARBA00022679"/>
    </source>
</evidence>
<evidence type="ECO:0000256" key="2">
    <source>
        <dbReference type="ARBA" id="ARBA00012438"/>
    </source>
</evidence>
<evidence type="ECO:0000256" key="7">
    <source>
        <dbReference type="ARBA" id="ARBA00022840"/>
    </source>
</evidence>
<dbReference type="Gene3D" id="1.10.287.130">
    <property type="match status" value="1"/>
</dbReference>
<dbReference type="SUPFAM" id="SSF47384">
    <property type="entry name" value="Homodimeric domain of signal transducing histidine kinase"/>
    <property type="match status" value="1"/>
</dbReference>
<accession>A0AA37QF08</accession>
<dbReference type="SMART" id="SM00388">
    <property type="entry name" value="HisKA"/>
    <property type="match status" value="1"/>
</dbReference>
<dbReference type="Gene3D" id="3.30.450.40">
    <property type="match status" value="3"/>
</dbReference>
<organism evidence="10 11">
    <name type="scientific">Roseisolibacter agri</name>
    <dbReference type="NCBI Taxonomy" id="2014610"/>
    <lineage>
        <taxon>Bacteria</taxon>
        <taxon>Pseudomonadati</taxon>
        <taxon>Gemmatimonadota</taxon>
        <taxon>Gemmatimonadia</taxon>
        <taxon>Gemmatimonadales</taxon>
        <taxon>Gemmatimonadaceae</taxon>
        <taxon>Roseisolibacter</taxon>
    </lineage>
</organism>
<dbReference type="SUPFAM" id="SSF55874">
    <property type="entry name" value="ATPase domain of HSP90 chaperone/DNA topoisomerase II/histidine kinase"/>
    <property type="match status" value="1"/>
</dbReference>
<dbReference type="SMART" id="SM00065">
    <property type="entry name" value="GAF"/>
    <property type="match status" value="3"/>
</dbReference>
<dbReference type="SUPFAM" id="SSF55785">
    <property type="entry name" value="PYP-like sensor domain (PAS domain)"/>
    <property type="match status" value="1"/>
</dbReference>
<gene>
    <name evidence="10" type="ORF">rosag_20910</name>
</gene>
<evidence type="ECO:0000313" key="10">
    <source>
        <dbReference type="EMBL" id="GLC25578.1"/>
    </source>
</evidence>
<dbReference type="PANTHER" id="PTHR43065:SF46">
    <property type="entry name" value="C4-DICARBOXYLATE TRANSPORT SENSOR PROTEIN DCTB"/>
    <property type="match status" value="1"/>
</dbReference>
<dbReference type="InterPro" id="IPR004358">
    <property type="entry name" value="Sig_transdc_His_kin-like_C"/>
</dbReference>
<dbReference type="CDD" id="cd00082">
    <property type="entry name" value="HisKA"/>
    <property type="match status" value="1"/>
</dbReference>
<dbReference type="Pfam" id="PF13185">
    <property type="entry name" value="GAF_2"/>
    <property type="match status" value="1"/>
</dbReference>
<evidence type="ECO:0000259" key="9">
    <source>
        <dbReference type="PROSITE" id="PS50109"/>
    </source>
</evidence>
<dbReference type="InterPro" id="IPR035965">
    <property type="entry name" value="PAS-like_dom_sf"/>
</dbReference>
<keyword evidence="6" id="KW-0418">Kinase</keyword>
<reference evidence="10" key="1">
    <citation type="submission" date="2022-08" db="EMBL/GenBank/DDBJ databases">
        <title>Draft genome sequencing of Roseisolibacter agri AW1220.</title>
        <authorList>
            <person name="Tobiishi Y."/>
            <person name="Tonouchi A."/>
        </authorList>
    </citation>
    <scope>NUCLEOTIDE SEQUENCE</scope>
    <source>
        <strain evidence="10">AW1220</strain>
    </source>
</reference>
<evidence type="ECO:0000256" key="1">
    <source>
        <dbReference type="ARBA" id="ARBA00000085"/>
    </source>
</evidence>
<evidence type="ECO:0000256" key="8">
    <source>
        <dbReference type="ARBA" id="ARBA00023012"/>
    </source>
</evidence>
<keyword evidence="3" id="KW-0597">Phosphoprotein</keyword>